<dbReference type="Gene3D" id="1.10.630.10">
    <property type="entry name" value="Cytochrome P450"/>
    <property type="match status" value="1"/>
</dbReference>
<evidence type="ECO:0000256" key="4">
    <source>
        <dbReference type="ARBA" id="ARBA00022692"/>
    </source>
</evidence>
<evidence type="ECO:0000256" key="11">
    <source>
        <dbReference type="ARBA" id="ARBA00052022"/>
    </source>
</evidence>
<dbReference type="PRINTS" id="PR00463">
    <property type="entry name" value="EP450I"/>
</dbReference>
<evidence type="ECO:0000256" key="16">
    <source>
        <dbReference type="RuleBase" id="RU000461"/>
    </source>
</evidence>
<evidence type="ECO:0000256" key="9">
    <source>
        <dbReference type="ARBA" id="ARBA00023033"/>
    </source>
</evidence>
<comment type="subcellular location">
    <subcellularLocation>
        <location evidence="1">Membrane</location>
        <topology evidence="1">Single-pass membrane protein</topology>
    </subcellularLocation>
</comment>
<dbReference type="EC" id="1.14.19.74" evidence="14"/>
<dbReference type="AlphaFoldDB" id="A0AAV6XVZ8"/>
<dbReference type="Pfam" id="PF00067">
    <property type="entry name" value="p450"/>
    <property type="match status" value="1"/>
</dbReference>
<dbReference type="CDD" id="cd20653">
    <property type="entry name" value="CYP81"/>
    <property type="match status" value="1"/>
</dbReference>
<dbReference type="GO" id="GO:0020037">
    <property type="term" value="F:heme binding"/>
    <property type="evidence" value="ECO:0007669"/>
    <property type="project" value="InterPro"/>
</dbReference>
<keyword evidence="8 15" id="KW-0408">Iron</keyword>
<evidence type="ECO:0000313" key="18">
    <source>
        <dbReference type="EMBL" id="KAG8384322.1"/>
    </source>
</evidence>
<dbReference type="SUPFAM" id="SSF48264">
    <property type="entry name" value="Cytochrome P450"/>
    <property type="match status" value="1"/>
</dbReference>
<evidence type="ECO:0000256" key="10">
    <source>
        <dbReference type="ARBA" id="ARBA00023136"/>
    </source>
</evidence>
<keyword evidence="7 16" id="KW-0560">Oxidoreductase</keyword>
<feature type="binding site" description="axial binding residue" evidence="15">
    <location>
        <position position="458"/>
    </location>
    <ligand>
        <name>heme</name>
        <dbReference type="ChEBI" id="CHEBI:30413"/>
    </ligand>
    <ligandPart>
        <name>Fe</name>
        <dbReference type="ChEBI" id="CHEBI:18248"/>
    </ligandPart>
</feature>
<evidence type="ECO:0000256" key="5">
    <source>
        <dbReference type="ARBA" id="ARBA00022723"/>
    </source>
</evidence>
<dbReference type="PRINTS" id="PR00385">
    <property type="entry name" value="P450"/>
</dbReference>
<evidence type="ECO:0000256" key="17">
    <source>
        <dbReference type="SAM" id="Phobius"/>
    </source>
</evidence>
<keyword evidence="4 17" id="KW-0812">Transmembrane</keyword>
<dbReference type="PROSITE" id="PS00086">
    <property type="entry name" value="CYTOCHROME_P450"/>
    <property type="match status" value="1"/>
</dbReference>
<name>A0AAV6XVZ8_9LAMI</name>
<evidence type="ECO:0000256" key="15">
    <source>
        <dbReference type="PIRSR" id="PIRSR602401-1"/>
    </source>
</evidence>
<evidence type="ECO:0000256" key="8">
    <source>
        <dbReference type="ARBA" id="ARBA00023004"/>
    </source>
</evidence>
<reference evidence="18" key="1">
    <citation type="submission" date="2019-10" db="EMBL/GenBank/DDBJ databases">
        <authorList>
            <person name="Zhang R."/>
            <person name="Pan Y."/>
            <person name="Wang J."/>
            <person name="Ma R."/>
            <person name="Yu S."/>
        </authorList>
    </citation>
    <scope>NUCLEOTIDE SEQUENCE</scope>
    <source>
        <strain evidence="18">LA-IB0</strain>
        <tissue evidence="18">Leaf</tissue>
    </source>
</reference>
<keyword evidence="9 16" id="KW-0503">Monooxygenase</keyword>
<keyword evidence="10 17" id="KW-0472">Membrane</keyword>
<comment type="caution">
    <text evidence="18">The sequence shown here is derived from an EMBL/GenBank/DDBJ whole genome shotgun (WGS) entry which is preliminary data.</text>
</comment>
<comment type="function">
    <text evidence="13">Involved in the biosynthesis of (+)-sesamin, a furofuran class lignan. Functions in a dual catalytic mode. Catalyzes the synthesis of (+)-sesamin from (+)- pinoresinol by formation of two successive methylenedioxy bridges on (+)-pinoresinol and (+)-piperitol, respectively.</text>
</comment>
<evidence type="ECO:0000313" key="19">
    <source>
        <dbReference type="Proteomes" id="UP000826271"/>
    </source>
</evidence>
<evidence type="ECO:0000256" key="14">
    <source>
        <dbReference type="ARBA" id="ARBA00066876"/>
    </source>
</evidence>
<protein>
    <recommendedName>
        <fullName evidence="14">(+)-piperitol/(+)-sesamin synthase</fullName>
        <ecNumber evidence="14">1.14.19.74</ecNumber>
    </recommendedName>
</protein>
<organism evidence="18 19">
    <name type="scientific">Buddleja alternifolia</name>
    <dbReference type="NCBI Taxonomy" id="168488"/>
    <lineage>
        <taxon>Eukaryota</taxon>
        <taxon>Viridiplantae</taxon>
        <taxon>Streptophyta</taxon>
        <taxon>Embryophyta</taxon>
        <taxon>Tracheophyta</taxon>
        <taxon>Spermatophyta</taxon>
        <taxon>Magnoliopsida</taxon>
        <taxon>eudicotyledons</taxon>
        <taxon>Gunneridae</taxon>
        <taxon>Pentapetalae</taxon>
        <taxon>asterids</taxon>
        <taxon>lamiids</taxon>
        <taxon>Lamiales</taxon>
        <taxon>Scrophulariaceae</taxon>
        <taxon>Buddlejeae</taxon>
        <taxon>Buddleja</taxon>
    </lineage>
</organism>
<comment type="catalytic activity">
    <reaction evidence="12">
        <text>(+)-piperitol + reduced [NADPH--hemoprotein reductase] + O2 = (+)-sesamin + oxidized [NADPH--hemoprotein reductase] + 2 H2O + H(+)</text>
        <dbReference type="Rhea" id="RHEA:56780"/>
        <dbReference type="Rhea" id="RHEA-COMP:11964"/>
        <dbReference type="Rhea" id="RHEA-COMP:11965"/>
        <dbReference type="ChEBI" id="CHEBI:15377"/>
        <dbReference type="ChEBI" id="CHEBI:15378"/>
        <dbReference type="ChEBI" id="CHEBI:15379"/>
        <dbReference type="ChEBI" id="CHEBI:57618"/>
        <dbReference type="ChEBI" id="CHEBI:58210"/>
        <dbReference type="ChEBI" id="CHEBI:66470"/>
        <dbReference type="ChEBI" id="CHEBI:141003"/>
        <dbReference type="EC" id="1.14.19.74"/>
    </reaction>
    <physiologicalReaction direction="left-to-right" evidence="12">
        <dbReference type="Rhea" id="RHEA:56781"/>
    </physiologicalReaction>
</comment>
<dbReference type="EMBL" id="WHWC01000004">
    <property type="protein sequence ID" value="KAG8384322.1"/>
    <property type="molecule type" value="Genomic_DNA"/>
</dbReference>
<evidence type="ECO:0000256" key="2">
    <source>
        <dbReference type="ARBA" id="ARBA00010617"/>
    </source>
</evidence>
<dbReference type="Proteomes" id="UP000826271">
    <property type="component" value="Unassembled WGS sequence"/>
</dbReference>
<evidence type="ECO:0000256" key="7">
    <source>
        <dbReference type="ARBA" id="ARBA00023002"/>
    </source>
</evidence>
<accession>A0AAV6XVZ8</accession>
<evidence type="ECO:0000256" key="13">
    <source>
        <dbReference type="ARBA" id="ARBA00056759"/>
    </source>
</evidence>
<gene>
    <name evidence="18" type="ORF">BUALT_Bualt04G0106200</name>
</gene>
<proteinExistence type="inferred from homology"/>
<evidence type="ECO:0000256" key="6">
    <source>
        <dbReference type="ARBA" id="ARBA00022989"/>
    </source>
</evidence>
<keyword evidence="19" id="KW-1185">Reference proteome</keyword>
<feature type="transmembrane region" description="Helical" evidence="17">
    <location>
        <begin position="24"/>
        <end position="43"/>
    </location>
</feature>
<dbReference type="GO" id="GO:0102915">
    <property type="term" value="F:piperitol synthase activity"/>
    <property type="evidence" value="ECO:0007669"/>
    <property type="project" value="UniProtKB-EC"/>
</dbReference>
<comment type="cofactor">
    <cofactor evidence="15">
        <name>heme</name>
        <dbReference type="ChEBI" id="CHEBI:30413"/>
    </cofactor>
</comment>
<keyword evidence="6 17" id="KW-1133">Transmembrane helix</keyword>
<comment type="similarity">
    <text evidence="2 16">Belongs to the cytochrome P450 family.</text>
</comment>
<dbReference type="InterPro" id="IPR017972">
    <property type="entry name" value="Cyt_P450_CS"/>
</dbReference>
<evidence type="ECO:0000256" key="3">
    <source>
        <dbReference type="ARBA" id="ARBA00022617"/>
    </source>
</evidence>
<keyword evidence="5 15" id="KW-0479">Metal-binding</keyword>
<dbReference type="InterPro" id="IPR002401">
    <property type="entry name" value="Cyt_P450_E_grp-I"/>
</dbReference>
<dbReference type="PANTHER" id="PTHR47947">
    <property type="entry name" value="CYTOCHROME P450 82C3-RELATED"/>
    <property type="match status" value="1"/>
</dbReference>
<dbReference type="FunFam" id="1.10.630.10:FF:000023">
    <property type="entry name" value="Cytochrome P450 family protein"/>
    <property type="match status" value="1"/>
</dbReference>
<evidence type="ECO:0000256" key="12">
    <source>
        <dbReference type="ARBA" id="ARBA00052057"/>
    </source>
</evidence>
<sequence>MIKSLHTKSINIELKLSNMETSNWLWPSFSLLLFVFLALKFLATPKRKLPPSPLFALPVIGHLHLFRQPLHRTFHGLSKKLGPIFSLRLGSRLVVVVSSPTVAEECFTKNDIVLANRPRFISGKYFGYNFTSLVDASYGEHWRNLRRLTTLEIFSSNRLNMFQSIRQDEIKLLLLKIYRKSQSESARVELRTVFSELSFNIMMRMIAGKRYFGDQDDENDEEGKQFRMIIYEVFNLSGSGNYLEEYEWLLRWIDYYKGSMKNMARVAERMDAFMQGLIDECRRSDGNNNNNTMIDHLLSLQQSQPEYYSDAIIKGIIMVMLFAGTDTSALTIEWAMSALLNHPDKLDKARAEIDNLVENDRLINESDLSKIPYLQHIIFETLRLFPVAPMLIPHESSCDCEIGGYDIPRDTILLVNAWAIHRDPMVWNDPTSFKPERFEVAEVALAKLLPFGMGRRSCPGTSLAQRVVGLALGSLIQCFEWRRIDGTLVDLREGEGLTMPKSVALEAKCKARDILYKVLFQAA</sequence>
<dbReference type="GO" id="GO:0005506">
    <property type="term" value="F:iron ion binding"/>
    <property type="evidence" value="ECO:0007669"/>
    <property type="project" value="InterPro"/>
</dbReference>
<dbReference type="GO" id="GO:0016020">
    <property type="term" value="C:membrane"/>
    <property type="evidence" value="ECO:0007669"/>
    <property type="project" value="UniProtKB-SubCell"/>
</dbReference>
<dbReference type="PANTHER" id="PTHR47947:SF62">
    <property type="entry name" value="CYTOCHROME P450, FAMILY 81, SUBFAMILY D, POLYPEPTIDE 5"/>
    <property type="match status" value="1"/>
</dbReference>
<evidence type="ECO:0000256" key="1">
    <source>
        <dbReference type="ARBA" id="ARBA00004167"/>
    </source>
</evidence>
<dbReference type="InterPro" id="IPR050651">
    <property type="entry name" value="Plant_Cytochrome_P450_Monoox"/>
</dbReference>
<comment type="catalytic activity">
    <reaction evidence="11">
        <text>(+)-pinoresinol + reduced [NADPH--hemoprotein reductase] + O2 = (+)-piperitol + oxidized [NADPH--hemoprotein reductase] + 2 H2O + H(+)</text>
        <dbReference type="Rhea" id="RHEA:56776"/>
        <dbReference type="Rhea" id="RHEA-COMP:11964"/>
        <dbReference type="Rhea" id="RHEA-COMP:11965"/>
        <dbReference type="ChEBI" id="CHEBI:40"/>
        <dbReference type="ChEBI" id="CHEBI:15377"/>
        <dbReference type="ChEBI" id="CHEBI:15378"/>
        <dbReference type="ChEBI" id="CHEBI:15379"/>
        <dbReference type="ChEBI" id="CHEBI:57618"/>
        <dbReference type="ChEBI" id="CHEBI:58210"/>
        <dbReference type="ChEBI" id="CHEBI:141003"/>
        <dbReference type="EC" id="1.14.19.74"/>
    </reaction>
    <physiologicalReaction direction="left-to-right" evidence="11">
        <dbReference type="Rhea" id="RHEA:56777"/>
    </physiologicalReaction>
</comment>
<dbReference type="InterPro" id="IPR036396">
    <property type="entry name" value="Cyt_P450_sf"/>
</dbReference>
<keyword evidence="3 15" id="KW-0349">Heme</keyword>
<dbReference type="InterPro" id="IPR001128">
    <property type="entry name" value="Cyt_P450"/>
</dbReference>